<dbReference type="AlphaFoldDB" id="A0A120G896"/>
<name>A0A120G896_PSEFL</name>
<dbReference type="Proteomes" id="UP000061348">
    <property type="component" value="Unassembled WGS sequence"/>
</dbReference>
<gene>
    <name evidence="1" type="ORF">PFLmoz3_01393</name>
</gene>
<accession>A0A120G896</accession>
<reference evidence="1 2" key="1">
    <citation type="submission" date="2015-05" db="EMBL/GenBank/DDBJ databases">
        <title>A genomic and transcriptomic approach to investigate the blue pigment phenotype in Pseudomonas fluorescens.</title>
        <authorList>
            <person name="Andreani N.A."/>
            <person name="Cardazzo B."/>
        </authorList>
    </citation>
    <scope>NUCLEOTIDE SEQUENCE [LARGE SCALE GENOMIC DNA]</scope>
    <source>
        <strain evidence="1 2">Ps_22</strain>
    </source>
</reference>
<evidence type="ECO:0000313" key="1">
    <source>
        <dbReference type="EMBL" id="KWV88498.1"/>
    </source>
</evidence>
<dbReference type="EMBL" id="LCYA01000052">
    <property type="protein sequence ID" value="KWV88498.1"/>
    <property type="molecule type" value="Genomic_DNA"/>
</dbReference>
<evidence type="ECO:0000313" key="2">
    <source>
        <dbReference type="Proteomes" id="UP000061348"/>
    </source>
</evidence>
<organism evidence="1 2">
    <name type="scientific">Pseudomonas fluorescens</name>
    <dbReference type="NCBI Taxonomy" id="294"/>
    <lineage>
        <taxon>Bacteria</taxon>
        <taxon>Pseudomonadati</taxon>
        <taxon>Pseudomonadota</taxon>
        <taxon>Gammaproteobacteria</taxon>
        <taxon>Pseudomonadales</taxon>
        <taxon>Pseudomonadaceae</taxon>
        <taxon>Pseudomonas</taxon>
    </lineage>
</organism>
<protein>
    <submittedName>
        <fullName evidence="1">Uncharacterized protein</fullName>
    </submittedName>
</protein>
<proteinExistence type="predicted"/>
<sequence>MSVFFELGNVAAGFGLAILESIQQLFKFFDRAFGFGLRLGLAGSGGVLQFGAGLVQFFLRFTALLFQFGEQFFCISQGLGARAFQMFEQAARKLLEQVQRGIYRLLFGRHGLPPG</sequence>
<dbReference type="PATRIC" id="fig|294.194.peg.1569"/>
<comment type="caution">
    <text evidence="1">The sequence shown here is derived from an EMBL/GenBank/DDBJ whole genome shotgun (WGS) entry which is preliminary data.</text>
</comment>